<evidence type="ECO:0000256" key="12">
    <source>
        <dbReference type="SAM" id="MobiDB-lite"/>
    </source>
</evidence>
<evidence type="ECO:0000256" key="4">
    <source>
        <dbReference type="ARBA" id="ARBA00022692"/>
    </source>
</evidence>
<accession>A0A4S2N1H9</accession>
<name>A0A4S2N1H9_9PEZI</name>
<dbReference type="FunCoup" id="A0A4S2N1H9">
    <property type="interactions" value="819"/>
</dbReference>
<dbReference type="EMBL" id="ML220114">
    <property type="protein sequence ID" value="TGZ82988.1"/>
    <property type="molecule type" value="Genomic_DNA"/>
</dbReference>
<dbReference type="STRING" id="341454.A0A4S2N1H9"/>
<protein>
    <submittedName>
        <fullName evidence="13">Mitochondrial carrier</fullName>
    </submittedName>
</protein>
<evidence type="ECO:0000256" key="8">
    <source>
        <dbReference type="ARBA" id="ARBA00023128"/>
    </source>
</evidence>
<dbReference type="InterPro" id="IPR018108">
    <property type="entry name" value="MCP_transmembrane"/>
</dbReference>
<keyword evidence="5" id="KW-0677">Repeat</keyword>
<dbReference type="GO" id="GO:0005743">
    <property type="term" value="C:mitochondrial inner membrane"/>
    <property type="evidence" value="ECO:0007669"/>
    <property type="project" value="UniProtKB-SubCell"/>
</dbReference>
<keyword evidence="6" id="KW-0999">Mitochondrion inner membrane</keyword>
<evidence type="ECO:0000256" key="9">
    <source>
        <dbReference type="ARBA" id="ARBA00023136"/>
    </source>
</evidence>
<feature type="compositionally biased region" description="Low complexity" evidence="12">
    <location>
        <begin position="9"/>
        <end position="22"/>
    </location>
</feature>
<keyword evidence="7" id="KW-1133">Transmembrane helix</keyword>
<comment type="similarity">
    <text evidence="2 11">Belongs to the mitochondrial carrier (TC 2.A.29) family.</text>
</comment>
<feature type="repeat" description="Solcar" evidence="10">
    <location>
        <begin position="58"/>
        <end position="219"/>
    </location>
</feature>
<keyword evidence="14" id="KW-1185">Reference proteome</keyword>
<evidence type="ECO:0000256" key="7">
    <source>
        <dbReference type="ARBA" id="ARBA00022989"/>
    </source>
</evidence>
<evidence type="ECO:0000256" key="3">
    <source>
        <dbReference type="ARBA" id="ARBA00022448"/>
    </source>
</evidence>
<evidence type="ECO:0000256" key="6">
    <source>
        <dbReference type="ARBA" id="ARBA00022792"/>
    </source>
</evidence>
<sequence length="452" mass="49234">MEEPSGSATGPTFPRTSTTTITDRQSSALDPREAAMTRRSALELEDVTGSSNNPNVEISPGQRMLAACSGSLFTSLLVTPLDVVRVRLQSQTLHTAHDASPSATPTNPSSFRSINTPFSFRPSPIAVPELGVTACCREVFWINNATETCLASPFTTSLNESCVVEQVSKRRFEGTWEGLVKIARHEGITSLWRGLSPTLLMAVPANVIYFTGYDWLRSSQASPFSSLNGATAALIAGSSARAIAATAISPLEMFKTRLQASSTHGFRETLHGVRDMMVNEGVFSLWRGLGLTLWRDVPFSGIYWLGYETVKDHLRARREESWSVLHNHPSGVHLPSAYNRKKEDLHAENTFIDSFIAGATSGAVAAFLTTPFDVGKTKRQIQHGQSDEIGARAMSMPRVLYEIWKSGGVGALWRGTTPRILKVAPACAIMISSYEVGKKAAMKMNHQNAEKA</sequence>
<dbReference type="Proteomes" id="UP000298138">
    <property type="component" value="Unassembled WGS sequence"/>
</dbReference>
<keyword evidence="4 10" id="KW-0812">Transmembrane</keyword>
<evidence type="ECO:0000313" key="14">
    <source>
        <dbReference type="Proteomes" id="UP000298138"/>
    </source>
</evidence>
<dbReference type="InterPro" id="IPR023395">
    <property type="entry name" value="MCP_dom_sf"/>
</dbReference>
<proteinExistence type="inferred from homology"/>
<dbReference type="Pfam" id="PF00153">
    <property type="entry name" value="Mito_carr"/>
    <property type="match status" value="4"/>
</dbReference>
<feature type="repeat" description="Solcar" evidence="10">
    <location>
        <begin position="228"/>
        <end position="313"/>
    </location>
</feature>
<dbReference type="InterPro" id="IPR045315">
    <property type="entry name" value="Mtm1-like"/>
</dbReference>
<keyword evidence="3 11" id="KW-0813">Transport</keyword>
<feature type="repeat" description="Solcar" evidence="10">
    <location>
        <begin position="349"/>
        <end position="440"/>
    </location>
</feature>
<comment type="subcellular location">
    <subcellularLocation>
        <location evidence="1">Mitochondrion inner membrane</location>
        <topology evidence="1">Multi-pass membrane protein</topology>
    </subcellularLocation>
</comment>
<dbReference type="AlphaFoldDB" id="A0A4S2N1H9"/>
<evidence type="ECO:0000256" key="5">
    <source>
        <dbReference type="ARBA" id="ARBA00022737"/>
    </source>
</evidence>
<reference evidence="13 14" key="1">
    <citation type="submission" date="2019-04" db="EMBL/GenBank/DDBJ databases">
        <title>Comparative genomics and transcriptomics to analyze fruiting body development in filamentous ascomycetes.</title>
        <authorList>
            <consortium name="DOE Joint Genome Institute"/>
            <person name="Lutkenhaus R."/>
            <person name="Traeger S."/>
            <person name="Breuer J."/>
            <person name="Kuo A."/>
            <person name="Lipzen A."/>
            <person name="Pangilinan J."/>
            <person name="Dilworth D."/>
            <person name="Sandor L."/>
            <person name="Poggeler S."/>
            <person name="Barry K."/>
            <person name="Grigoriev I.V."/>
            <person name="Nowrousian M."/>
        </authorList>
    </citation>
    <scope>NUCLEOTIDE SEQUENCE [LARGE SCALE GENOMIC DNA]</scope>
    <source>
        <strain evidence="13 14">CBS 389.68</strain>
    </source>
</reference>
<evidence type="ECO:0000256" key="1">
    <source>
        <dbReference type="ARBA" id="ARBA00004448"/>
    </source>
</evidence>
<gene>
    <name evidence="13" type="ORF">EX30DRAFT_358075</name>
</gene>
<dbReference type="SUPFAM" id="SSF103506">
    <property type="entry name" value="Mitochondrial carrier"/>
    <property type="match status" value="1"/>
</dbReference>
<evidence type="ECO:0000313" key="13">
    <source>
        <dbReference type="EMBL" id="TGZ82988.1"/>
    </source>
</evidence>
<keyword evidence="8" id="KW-0496">Mitochondrion</keyword>
<dbReference type="GO" id="GO:1990542">
    <property type="term" value="P:mitochondrial transmembrane transport"/>
    <property type="evidence" value="ECO:0007669"/>
    <property type="project" value="InterPro"/>
</dbReference>
<organism evidence="13 14">
    <name type="scientific">Ascodesmis nigricans</name>
    <dbReference type="NCBI Taxonomy" id="341454"/>
    <lineage>
        <taxon>Eukaryota</taxon>
        <taxon>Fungi</taxon>
        <taxon>Dikarya</taxon>
        <taxon>Ascomycota</taxon>
        <taxon>Pezizomycotina</taxon>
        <taxon>Pezizomycetes</taxon>
        <taxon>Pezizales</taxon>
        <taxon>Ascodesmidaceae</taxon>
        <taxon>Ascodesmis</taxon>
    </lineage>
</organism>
<evidence type="ECO:0000256" key="11">
    <source>
        <dbReference type="RuleBase" id="RU000488"/>
    </source>
</evidence>
<keyword evidence="9 10" id="KW-0472">Membrane</keyword>
<dbReference type="PANTHER" id="PTHR45760:SF2">
    <property type="entry name" value="FI19922P1-RELATED"/>
    <property type="match status" value="1"/>
</dbReference>
<dbReference type="OrthoDB" id="1747031at2759"/>
<dbReference type="PANTHER" id="PTHR45760">
    <property type="entry name" value="FI19922P1-RELATED"/>
    <property type="match status" value="1"/>
</dbReference>
<dbReference type="Gene3D" id="1.50.40.10">
    <property type="entry name" value="Mitochondrial carrier domain"/>
    <property type="match status" value="2"/>
</dbReference>
<dbReference type="PROSITE" id="PS50920">
    <property type="entry name" value="SOLCAR"/>
    <property type="match status" value="3"/>
</dbReference>
<dbReference type="PROSITE" id="PS01302">
    <property type="entry name" value="UPF0758"/>
    <property type="match status" value="1"/>
</dbReference>
<evidence type="ECO:0000256" key="10">
    <source>
        <dbReference type="PROSITE-ProRule" id="PRU00282"/>
    </source>
</evidence>
<feature type="region of interest" description="Disordered" evidence="12">
    <location>
        <begin position="1"/>
        <end position="33"/>
    </location>
</feature>
<evidence type="ECO:0000256" key="2">
    <source>
        <dbReference type="ARBA" id="ARBA00006375"/>
    </source>
</evidence>
<dbReference type="InterPro" id="IPR020891">
    <property type="entry name" value="UPF0758_CS"/>
</dbReference>
<dbReference type="InParanoid" id="A0A4S2N1H9"/>